<accession>A0A0S3F0F8</accession>
<evidence type="ECO:0000256" key="1">
    <source>
        <dbReference type="SAM" id="MobiDB-lite"/>
    </source>
</evidence>
<reference evidence="2 3" key="1">
    <citation type="submission" date="2015-11" db="EMBL/GenBank/DDBJ databases">
        <title>A Two-component Flavoprotein Monooxygenase System MeaXY Responsible for para-Hydroxylation of 2-Methyl-6-ethylaniline and 2,6-Diethylaniline in Sphingobium baderi DE-13.</title>
        <authorList>
            <person name="Cheng M."/>
            <person name="Meng Q."/>
            <person name="Yang Y."/>
            <person name="Chu C."/>
            <person name="Yan X."/>
            <person name="He J."/>
            <person name="Li S."/>
        </authorList>
    </citation>
    <scope>NUCLEOTIDE SEQUENCE [LARGE SCALE GENOMIC DNA]</scope>
    <source>
        <strain evidence="2 3">DE-13</strain>
    </source>
</reference>
<organism evidence="2 3">
    <name type="scientific">Sphingobium baderi</name>
    <dbReference type="NCBI Taxonomy" id="1332080"/>
    <lineage>
        <taxon>Bacteria</taxon>
        <taxon>Pseudomonadati</taxon>
        <taxon>Pseudomonadota</taxon>
        <taxon>Alphaproteobacteria</taxon>
        <taxon>Sphingomonadales</taxon>
        <taxon>Sphingomonadaceae</taxon>
        <taxon>Sphingobium</taxon>
    </lineage>
</organism>
<feature type="compositionally biased region" description="Polar residues" evidence="1">
    <location>
        <begin position="30"/>
        <end position="39"/>
    </location>
</feature>
<evidence type="ECO:0000313" key="3">
    <source>
        <dbReference type="Proteomes" id="UP000056968"/>
    </source>
</evidence>
<keyword evidence="3" id="KW-1185">Reference proteome</keyword>
<name>A0A0S3F0F8_9SPHN</name>
<protein>
    <submittedName>
        <fullName evidence="2">Uncharacterized protein</fullName>
    </submittedName>
</protein>
<dbReference type="Proteomes" id="UP000056968">
    <property type="component" value="Chromosome"/>
</dbReference>
<feature type="region of interest" description="Disordered" evidence="1">
    <location>
        <begin position="1"/>
        <end position="62"/>
    </location>
</feature>
<evidence type="ECO:0000313" key="2">
    <source>
        <dbReference type="EMBL" id="ALR21144.1"/>
    </source>
</evidence>
<feature type="compositionally biased region" description="Polar residues" evidence="1">
    <location>
        <begin position="50"/>
        <end position="62"/>
    </location>
</feature>
<dbReference type="EMBL" id="CP013264">
    <property type="protein sequence ID" value="ALR21144.1"/>
    <property type="molecule type" value="Genomic_DNA"/>
</dbReference>
<dbReference type="AlphaFoldDB" id="A0A0S3F0F8"/>
<gene>
    <name evidence="2" type="ORF">ATN00_13415</name>
</gene>
<dbReference type="KEGG" id="sbd:ATN00_13415"/>
<proteinExistence type="predicted"/>
<sequence>MKRSNPRDANAGTGHLVSTIEGDQHGGQALRNTESQSNPAYDARRPISPAGTTTVFNVSRDG</sequence>
<dbReference type="STRING" id="1332080.ATN00_13415"/>